<dbReference type="PANTHER" id="PTHR21349">
    <property type="entry name" value="50S RIBOSOMAL PROTEIN L21"/>
    <property type="match status" value="1"/>
</dbReference>
<dbReference type="PANTHER" id="PTHR21349:SF0">
    <property type="entry name" value="LARGE RIBOSOMAL SUBUNIT PROTEIN BL21M"/>
    <property type="match status" value="1"/>
</dbReference>
<dbReference type="HAMAP" id="MF_01363">
    <property type="entry name" value="Ribosomal_bL21"/>
    <property type="match status" value="1"/>
</dbReference>
<evidence type="ECO:0000313" key="5">
    <source>
        <dbReference type="EMBL" id="KAJ4000843.1"/>
    </source>
</evidence>
<reference evidence="5" key="1">
    <citation type="submission" date="2022-08" db="EMBL/GenBank/DDBJ databases">
        <authorList>
            <consortium name="DOE Joint Genome Institute"/>
            <person name="Min B."/>
            <person name="Riley R."/>
            <person name="Sierra-Patev S."/>
            <person name="Naranjo-Ortiz M."/>
            <person name="Looney B."/>
            <person name="Konkel Z."/>
            <person name="Slot J.C."/>
            <person name="Sakamoto Y."/>
            <person name="Steenwyk J.L."/>
            <person name="Rokas A."/>
            <person name="Carro J."/>
            <person name="Camarero S."/>
            <person name="Ferreira P."/>
            <person name="Molpeceres G."/>
            <person name="Ruiz-Duenas F.J."/>
            <person name="Serrano A."/>
            <person name="Henrissat B."/>
            <person name="Drula E."/>
            <person name="Hughes K.W."/>
            <person name="Mata J.L."/>
            <person name="Ishikawa N.K."/>
            <person name="Vargas-Isla R."/>
            <person name="Ushijima S."/>
            <person name="Smith C.A."/>
            <person name="Ahrendt S."/>
            <person name="Andreopoulos W."/>
            <person name="He G."/>
            <person name="Labutti K."/>
            <person name="Lipzen A."/>
            <person name="Ng V."/>
            <person name="Sandor L."/>
            <person name="Barry K."/>
            <person name="Martinez A.T."/>
            <person name="Xiao Y."/>
            <person name="Gibbons J.G."/>
            <person name="Terashima K."/>
            <person name="Hibbett D.S."/>
            <person name="Grigoriev I.V."/>
        </authorList>
    </citation>
    <scope>NUCLEOTIDE SEQUENCE</scope>
    <source>
        <strain evidence="5">TFB10827</strain>
    </source>
</reference>
<dbReference type="InterPro" id="IPR036164">
    <property type="entry name" value="bL21-like_sf"/>
</dbReference>
<proteinExistence type="inferred from homology"/>
<accession>A0ABQ8QR22</accession>
<organism evidence="5 6">
    <name type="scientific">Lentinula boryana</name>
    <dbReference type="NCBI Taxonomy" id="40481"/>
    <lineage>
        <taxon>Eukaryota</taxon>
        <taxon>Fungi</taxon>
        <taxon>Dikarya</taxon>
        <taxon>Basidiomycota</taxon>
        <taxon>Agaricomycotina</taxon>
        <taxon>Agaricomycetes</taxon>
        <taxon>Agaricomycetidae</taxon>
        <taxon>Agaricales</taxon>
        <taxon>Marasmiineae</taxon>
        <taxon>Omphalotaceae</taxon>
        <taxon>Lentinula</taxon>
    </lineage>
</organism>
<dbReference type="InterPro" id="IPR028909">
    <property type="entry name" value="bL21-like"/>
</dbReference>
<comment type="similarity">
    <text evidence="1">Belongs to the bacterial ribosomal protein bL21 family.</text>
</comment>
<keyword evidence="2" id="KW-0689">Ribosomal protein</keyword>
<name>A0ABQ8QR22_9AGAR</name>
<keyword evidence="6" id="KW-1185">Reference proteome</keyword>
<evidence type="ECO:0000256" key="4">
    <source>
        <dbReference type="ARBA" id="ARBA00044129"/>
    </source>
</evidence>
<protein>
    <recommendedName>
        <fullName evidence="4">Large ribosomal subunit protein bL21m</fullName>
    </recommendedName>
</protein>
<dbReference type="SUPFAM" id="SSF141091">
    <property type="entry name" value="L21p-like"/>
    <property type="match status" value="1"/>
</dbReference>
<comment type="caution">
    <text evidence="5">The sequence shown here is derived from an EMBL/GenBank/DDBJ whole genome shotgun (WGS) entry which is preliminary data.</text>
</comment>
<gene>
    <name evidence="5" type="ORF">F5050DRAFT_1803741</name>
</gene>
<dbReference type="InterPro" id="IPR001787">
    <property type="entry name" value="Ribosomal_bL21"/>
</dbReference>
<evidence type="ECO:0000256" key="3">
    <source>
        <dbReference type="ARBA" id="ARBA00023274"/>
    </source>
</evidence>
<dbReference type="Proteomes" id="UP001163828">
    <property type="component" value="Unassembled WGS sequence"/>
</dbReference>
<evidence type="ECO:0000256" key="1">
    <source>
        <dbReference type="ARBA" id="ARBA00008563"/>
    </source>
</evidence>
<keyword evidence="3" id="KW-0687">Ribonucleoprotein</keyword>
<evidence type="ECO:0000256" key="2">
    <source>
        <dbReference type="ARBA" id="ARBA00022980"/>
    </source>
</evidence>
<dbReference type="Pfam" id="PF00829">
    <property type="entry name" value="Ribosomal_L21p"/>
    <property type="match status" value="1"/>
</dbReference>
<sequence>MNVVVSWVDFGMDRNRGNVRNFTEAANDQSIKTASFCRNLHVAPETTASALDLIRSQPSQYVVATIVGRKYVLAPRDVLTIPRLRDVKVGDVLALDEIHELGSREYTLRGNPSISPSKVKVEATVVEHTKGAMEFIFKKKRRKGYQKTKKHKQTYTRLRIGDIEIPLPLVQPVI</sequence>
<evidence type="ECO:0000313" key="6">
    <source>
        <dbReference type="Proteomes" id="UP001163828"/>
    </source>
</evidence>
<dbReference type="EMBL" id="MU790516">
    <property type="protein sequence ID" value="KAJ4000843.1"/>
    <property type="molecule type" value="Genomic_DNA"/>
</dbReference>